<sequence length="175" mass="19935">MKSSLLLVFLLLGVAICSYDYAHHQTGHQLTVSLKDETDKVWVIFVEANSEGNDKIRIKNRDVKSQVKNNLYNEDVYYTELDLTEDEDKKTYKEFTDLTNLNVDMLKDGPTVVVVYDTKGYWIHGAGIPQETIDILHAFIMQKNEKDNKNQPINIGGPVNHPSSFQSFGGGFSYR</sequence>
<accession>A0AAD2D5Y0</accession>
<feature type="signal peptide" evidence="2">
    <location>
        <begin position="1"/>
        <end position="17"/>
    </location>
</feature>
<feature type="region of interest" description="Disordered" evidence="1">
    <location>
        <begin position="147"/>
        <end position="175"/>
    </location>
</feature>
<dbReference type="AlphaFoldDB" id="A0AAD2D5Y0"/>
<evidence type="ECO:0000256" key="1">
    <source>
        <dbReference type="SAM" id="MobiDB-lite"/>
    </source>
</evidence>
<keyword evidence="2" id="KW-0732">Signal</keyword>
<protein>
    <submittedName>
        <fullName evidence="3">Uncharacterized protein</fullName>
    </submittedName>
</protein>
<dbReference type="Proteomes" id="UP001295684">
    <property type="component" value="Unassembled WGS sequence"/>
</dbReference>
<evidence type="ECO:0000313" key="3">
    <source>
        <dbReference type="EMBL" id="CAI2380843.1"/>
    </source>
</evidence>
<comment type="caution">
    <text evidence="3">The sequence shown here is derived from an EMBL/GenBank/DDBJ whole genome shotgun (WGS) entry which is preliminary data.</text>
</comment>
<evidence type="ECO:0000313" key="4">
    <source>
        <dbReference type="Proteomes" id="UP001295684"/>
    </source>
</evidence>
<proteinExistence type="predicted"/>
<dbReference type="EMBL" id="CAMPGE010022838">
    <property type="protein sequence ID" value="CAI2380843.1"/>
    <property type="molecule type" value="Genomic_DNA"/>
</dbReference>
<name>A0AAD2D5Y0_EUPCR</name>
<evidence type="ECO:0000256" key="2">
    <source>
        <dbReference type="SAM" id="SignalP"/>
    </source>
</evidence>
<keyword evidence="4" id="KW-1185">Reference proteome</keyword>
<organism evidence="3 4">
    <name type="scientific">Euplotes crassus</name>
    <dbReference type="NCBI Taxonomy" id="5936"/>
    <lineage>
        <taxon>Eukaryota</taxon>
        <taxon>Sar</taxon>
        <taxon>Alveolata</taxon>
        <taxon>Ciliophora</taxon>
        <taxon>Intramacronucleata</taxon>
        <taxon>Spirotrichea</taxon>
        <taxon>Hypotrichia</taxon>
        <taxon>Euplotida</taxon>
        <taxon>Euplotidae</taxon>
        <taxon>Moneuplotes</taxon>
    </lineage>
</organism>
<feature type="chain" id="PRO_5041993831" evidence="2">
    <location>
        <begin position="18"/>
        <end position="175"/>
    </location>
</feature>
<reference evidence="3" key="1">
    <citation type="submission" date="2023-07" db="EMBL/GenBank/DDBJ databases">
        <authorList>
            <consortium name="AG Swart"/>
            <person name="Singh M."/>
            <person name="Singh A."/>
            <person name="Seah K."/>
            <person name="Emmerich C."/>
        </authorList>
    </citation>
    <scope>NUCLEOTIDE SEQUENCE</scope>
    <source>
        <strain evidence="3">DP1</strain>
    </source>
</reference>
<gene>
    <name evidence="3" type="ORF">ECRASSUSDP1_LOCUS22283</name>
</gene>